<name>A0A1Y5FA61_9BACT</name>
<dbReference type="InterPro" id="IPR024079">
    <property type="entry name" value="MetalloPept_cat_dom_sf"/>
</dbReference>
<sequence>MRLFMILAIQLVFVSSSFATYINDRGELRREHFSYDKTSLGKEVLKLQGKYTDKFFDEWLLSSLKDKKAQIFMENVFSLFKKKTEIGHNSNKLLGDSDRSLDKVNCYEYNGACNLFKDVGYQRGTMMLYIFSKYGVNTTHHVTEKYEFLQKYNDHQKPFTKEELLAIVIGLDLFGDNIEYFEADKLTMTYADINKGNTTGNALIYFFMKWRSTSLVSKVGTVLHEMYHNLAGSYSEYSGKGLRIDSSDEWMSLHKESRKIVNTNGFDCFVSGYAYTNFAEDAAETLVTYFHNREVLERLCPQKLEFIDEVISRADKLRASKLRRVGRSLGQNLNFLFDSIENALN</sequence>
<proteinExistence type="predicted"/>
<dbReference type="AlphaFoldDB" id="A0A1Y5FA61"/>
<accession>A0A1Y5FA61</accession>
<protein>
    <submittedName>
        <fullName evidence="1">Uncharacterized protein</fullName>
    </submittedName>
</protein>
<evidence type="ECO:0000313" key="2">
    <source>
        <dbReference type="Proteomes" id="UP000196531"/>
    </source>
</evidence>
<dbReference type="GO" id="GO:0008237">
    <property type="term" value="F:metallopeptidase activity"/>
    <property type="evidence" value="ECO:0007669"/>
    <property type="project" value="InterPro"/>
</dbReference>
<organism evidence="1 2">
    <name type="scientific">Halobacteriovorax marinus</name>
    <dbReference type="NCBI Taxonomy" id="97084"/>
    <lineage>
        <taxon>Bacteria</taxon>
        <taxon>Pseudomonadati</taxon>
        <taxon>Bdellovibrionota</taxon>
        <taxon>Bacteriovoracia</taxon>
        <taxon>Bacteriovoracales</taxon>
        <taxon>Halobacteriovoraceae</taxon>
        <taxon>Halobacteriovorax</taxon>
    </lineage>
</organism>
<dbReference type="Proteomes" id="UP000196531">
    <property type="component" value="Unassembled WGS sequence"/>
</dbReference>
<evidence type="ECO:0000313" key="1">
    <source>
        <dbReference type="EMBL" id="OUR95643.1"/>
    </source>
</evidence>
<reference evidence="2" key="1">
    <citation type="journal article" date="2017" name="Proc. Natl. Acad. Sci. U.S.A.">
        <title>Simulation of Deepwater Horizon oil plume reveals substrate specialization within a complex community of hydrocarbon-degraders.</title>
        <authorList>
            <person name="Hu P."/>
            <person name="Dubinsky E.A."/>
            <person name="Probst A.J."/>
            <person name="Wang J."/>
            <person name="Sieber C.M.K."/>
            <person name="Tom L.M."/>
            <person name="Gardinali P."/>
            <person name="Banfield J.F."/>
            <person name="Atlas R.M."/>
            <person name="Andersen G.L."/>
        </authorList>
    </citation>
    <scope>NUCLEOTIDE SEQUENCE [LARGE SCALE GENOMIC DNA]</scope>
</reference>
<gene>
    <name evidence="1" type="ORF">A9Q84_14160</name>
</gene>
<comment type="caution">
    <text evidence="1">The sequence shown here is derived from an EMBL/GenBank/DDBJ whole genome shotgun (WGS) entry which is preliminary data.</text>
</comment>
<dbReference type="Gene3D" id="3.40.390.10">
    <property type="entry name" value="Collagenase (Catalytic Domain)"/>
    <property type="match status" value="1"/>
</dbReference>
<dbReference type="EMBL" id="MAAO01000007">
    <property type="protein sequence ID" value="OUR95643.1"/>
    <property type="molecule type" value="Genomic_DNA"/>
</dbReference>
<dbReference type="SUPFAM" id="SSF55486">
    <property type="entry name" value="Metalloproteases ('zincins'), catalytic domain"/>
    <property type="match status" value="1"/>
</dbReference>